<comment type="caution">
    <text evidence="1">The sequence shown here is derived from an EMBL/GenBank/DDBJ whole genome shotgun (WGS) entry which is preliminary data.</text>
</comment>
<organism evidence="1 2">
    <name type="scientific">Trichormus variabilis N2B</name>
    <dbReference type="NCBI Taxonomy" id="2681315"/>
    <lineage>
        <taxon>Bacteria</taxon>
        <taxon>Bacillati</taxon>
        <taxon>Cyanobacteriota</taxon>
        <taxon>Cyanophyceae</taxon>
        <taxon>Nostocales</taxon>
        <taxon>Nostocaceae</taxon>
        <taxon>Trichormus</taxon>
    </lineage>
</organism>
<proteinExistence type="predicted"/>
<sequence>MAALFFVRIQKVLLQLDKSVGGYIQISHITEIWRILRYSNSQMSSLSGFSINERCDILFDIHQALNPNI</sequence>
<gene>
    <name evidence="1" type="ORF">GNE12_01410</name>
</gene>
<name>A0ABR6S2F8_ANAVA</name>
<dbReference type="Proteomes" id="UP000570851">
    <property type="component" value="Unassembled WGS sequence"/>
</dbReference>
<dbReference type="RefSeq" id="WP_153228354.1">
    <property type="nucleotide sequence ID" value="NZ_JACKZP010000003.1"/>
</dbReference>
<reference evidence="1 2" key="1">
    <citation type="submission" date="2019-11" db="EMBL/GenBank/DDBJ databases">
        <title>Comparison of genomes from free-living endosymbiotic cyanobacteria isolated from Azolla.</title>
        <authorList>
            <person name="Thiel T."/>
            <person name="Pratte B."/>
        </authorList>
    </citation>
    <scope>NUCLEOTIDE SEQUENCE [LARGE SCALE GENOMIC DNA]</scope>
    <source>
        <strain evidence="1 2">N2B</strain>
    </source>
</reference>
<keyword evidence="2" id="KW-1185">Reference proteome</keyword>
<protein>
    <submittedName>
        <fullName evidence="1">Uncharacterized protein</fullName>
    </submittedName>
</protein>
<dbReference type="GeneID" id="58723402"/>
<evidence type="ECO:0000313" key="1">
    <source>
        <dbReference type="EMBL" id="MBC1300570.1"/>
    </source>
</evidence>
<accession>A0ABR6S2F8</accession>
<dbReference type="EMBL" id="JACKZP010000003">
    <property type="protein sequence ID" value="MBC1300570.1"/>
    <property type="molecule type" value="Genomic_DNA"/>
</dbReference>
<evidence type="ECO:0000313" key="2">
    <source>
        <dbReference type="Proteomes" id="UP000570851"/>
    </source>
</evidence>